<feature type="domain" description="CHAT" evidence="1">
    <location>
        <begin position="101"/>
        <end position="423"/>
    </location>
</feature>
<evidence type="ECO:0000313" key="2">
    <source>
        <dbReference type="EMBL" id="SOD63360.1"/>
    </source>
</evidence>
<dbReference type="Proteomes" id="UP000219072">
    <property type="component" value="Unassembled WGS sequence"/>
</dbReference>
<protein>
    <submittedName>
        <fullName evidence="2">CHAT domain-containing protein</fullName>
    </submittedName>
</protein>
<accession>A0A286DXK4</accession>
<reference evidence="2 3" key="1">
    <citation type="submission" date="2017-09" db="EMBL/GenBank/DDBJ databases">
        <authorList>
            <person name="Ehlers B."/>
            <person name="Leendertz F.H."/>
        </authorList>
    </citation>
    <scope>NUCLEOTIDE SEQUENCE [LARGE SCALE GENOMIC DNA]</scope>
    <source>
        <strain evidence="2 3">CGMCC 4.7095</strain>
    </source>
</reference>
<name>A0A286DXK4_9ACTN</name>
<keyword evidence="3" id="KW-1185">Reference proteome</keyword>
<dbReference type="RefSeq" id="WP_097231830.1">
    <property type="nucleotide sequence ID" value="NZ_OCNE01000010.1"/>
</dbReference>
<evidence type="ECO:0000313" key="3">
    <source>
        <dbReference type="Proteomes" id="UP000219072"/>
    </source>
</evidence>
<dbReference type="OrthoDB" id="3723950at2"/>
<dbReference type="Pfam" id="PF12770">
    <property type="entry name" value="CHAT"/>
    <property type="match status" value="1"/>
</dbReference>
<dbReference type="InterPro" id="IPR024983">
    <property type="entry name" value="CHAT_dom"/>
</dbReference>
<sequence>MTARSGGPEVDLGVVEGCDGSFQPTVQLKYVDADDLYLTWRWEHAPDEPRVLYFERSAVAGVLAELAAALPSPLPGESIERALTRSLGEGPLTDPEREAALLGRLATALIPYHLGRELDLLLERGIRPRLRVQPSPSTGQVPWEALRVDVSERLVEHLDVSALPPATVRHSPERVVSPWDPAGPVVAALDPRVPGPAARTGLGSVLGPVGEDSPLVAMVAGLGERLRPRVPPAEAFRRSGLTRDVLQPLLADAARFLYVGHVTTGEHGLDARLHLGCGADTTGRAAPLGGHRPLTAADLVLGHRPEAPTPWRMPNRVALVACESGGEVRFAEPTGLVAAAIHAGAEYVVSTRWTLPTDAGVRRFAPGAAPDTSVIARAVLAVDAAGDAPDPVVALNDWQRGELARWRETGAVAHAPFTWAAFTTAHG</sequence>
<organism evidence="2 3">
    <name type="scientific">Streptomyces zhaozhouensis</name>
    <dbReference type="NCBI Taxonomy" id="1300267"/>
    <lineage>
        <taxon>Bacteria</taxon>
        <taxon>Bacillati</taxon>
        <taxon>Actinomycetota</taxon>
        <taxon>Actinomycetes</taxon>
        <taxon>Kitasatosporales</taxon>
        <taxon>Streptomycetaceae</taxon>
        <taxon>Streptomyces</taxon>
    </lineage>
</organism>
<dbReference type="EMBL" id="OCNE01000010">
    <property type="protein sequence ID" value="SOD63360.1"/>
    <property type="molecule type" value="Genomic_DNA"/>
</dbReference>
<evidence type="ECO:0000259" key="1">
    <source>
        <dbReference type="Pfam" id="PF12770"/>
    </source>
</evidence>
<dbReference type="AlphaFoldDB" id="A0A286DXK4"/>
<proteinExistence type="predicted"/>
<gene>
    <name evidence="2" type="ORF">SAMN06297387_11092</name>
</gene>